<dbReference type="InterPro" id="IPR051220">
    <property type="entry name" value="TFA_Chaperone"/>
</dbReference>
<dbReference type="Pfam" id="PF02413">
    <property type="entry name" value="Caudo_TAP"/>
    <property type="match status" value="1"/>
</dbReference>
<dbReference type="PANTHER" id="PTHR34413:SF2">
    <property type="entry name" value="PROPHAGE TAIL FIBER ASSEMBLY PROTEIN HOMOLOG TFAE-RELATED"/>
    <property type="match status" value="1"/>
</dbReference>
<organism evidence="1 2">
    <name type="scientific">Erwinia pyrifoliae</name>
    <dbReference type="NCBI Taxonomy" id="79967"/>
    <lineage>
        <taxon>Bacteria</taxon>
        <taxon>Pseudomonadati</taxon>
        <taxon>Pseudomonadota</taxon>
        <taxon>Gammaproteobacteria</taxon>
        <taxon>Enterobacterales</taxon>
        <taxon>Erwiniaceae</taxon>
        <taxon>Erwinia</taxon>
    </lineage>
</organism>
<sequence length="186" mass="20948">MKKYGIFKNYIPTPGTHAGALAAQFSAQFICDVQGNDWYELQHSFSDDTIKIVYDSAGVIQCASTDASTLWPSDACIAEINKNQLPKDFELPINTDGWQFDGKKIVPRAYTQEELQEKAGLIKENLLQLASVKIAPLRDAQELDIATDDEINALKIWMTYRVQINRIDITNAPNIKWPGMPDVSRR</sequence>
<dbReference type="EMBL" id="CP103445">
    <property type="protein sequence ID" value="UWS31931.1"/>
    <property type="molecule type" value="Genomic_DNA"/>
</dbReference>
<evidence type="ECO:0000313" key="1">
    <source>
        <dbReference type="EMBL" id="UWS31931.1"/>
    </source>
</evidence>
<dbReference type="Proteomes" id="UP001058553">
    <property type="component" value="Chromosome"/>
</dbReference>
<evidence type="ECO:0000313" key="2">
    <source>
        <dbReference type="Proteomes" id="UP001058553"/>
    </source>
</evidence>
<keyword evidence="2" id="KW-1185">Reference proteome</keyword>
<protein>
    <submittedName>
        <fullName evidence="1">Tail fiber assembly protein</fullName>
    </submittedName>
</protein>
<accession>A0ABY5X3H8</accession>
<name>A0ABY5X3H8_ERWPY</name>
<dbReference type="InterPro" id="IPR003458">
    <property type="entry name" value="Phage_T4_Gp38_tail_assem"/>
</dbReference>
<gene>
    <name evidence="1" type="ORF">NYP84_09580</name>
</gene>
<dbReference type="RefSeq" id="WP_012668327.1">
    <property type="nucleotide sequence ID" value="NZ_CP103445.1"/>
</dbReference>
<proteinExistence type="predicted"/>
<dbReference type="PANTHER" id="PTHR34413">
    <property type="entry name" value="PROPHAGE TAIL FIBER ASSEMBLY PROTEIN HOMOLOG TFAE-RELATED-RELATED"/>
    <property type="match status" value="1"/>
</dbReference>
<reference evidence="1" key="1">
    <citation type="submission" date="2022-07" db="EMBL/GenBank/DDBJ databases">
        <title>Genetic diversity of Erwinia pyrifoliae.</title>
        <authorList>
            <person name="Park D.S."/>
            <person name="Ham H."/>
        </authorList>
    </citation>
    <scope>NUCLEOTIDE SEQUENCE</scope>
    <source>
        <strain evidence="1">CP201486</strain>
    </source>
</reference>